<sequence>MAAGGPVAPRIKMFMKCVLRSRSGMNPDRPLGRGLSGQSRCVGPVRPPQGVRPPHGRR</sequence>
<dbReference type="Proteomes" id="UP000010411">
    <property type="component" value="Unassembled WGS sequence"/>
</dbReference>
<evidence type="ECO:0000313" key="2">
    <source>
        <dbReference type="EMBL" id="EKX63965.1"/>
    </source>
</evidence>
<protein>
    <submittedName>
        <fullName evidence="2">Uncharacterized protein</fullName>
    </submittedName>
</protein>
<dbReference type="EMBL" id="AEJC01000401">
    <property type="protein sequence ID" value="EKX63965.1"/>
    <property type="molecule type" value="Genomic_DNA"/>
</dbReference>
<evidence type="ECO:0000256" key="1">
    <source>
        <dbReference type="SAM" id="MobiDB-lite"/>
    </source>
</evidence>
<gene>
    <name evidence="2" type="ORF">STRIP9103_08638</name>
</gene>
<feature type="region of interest" description="Disordered" evidence="1">
    <location>
        <begin position="22"/>
        <end position="58"/>
    </location>
</feature>
<proteinExistence type="predicted"/>
<organism evidence="2 3">
    <name type="scientific">Streptomyces ipomoeae 91-03</name>
    <dbReference type="NCBI Taxonomy" id="698759"/>
    <lineage>
        <taxon>Bacteria</taxon>
        <taxon>Bacillati</taxon>
        <taxon>Actinomycetota</taxon>
        <taxon>Actinomycetes</taxon>
        <taxon>Kitasatosporales</taxon>
        <taxon>Streptomycetaceae</taxon>
        <taxon>Streptomyces</taxon>
    </lineage>
</organism>
<evidence type="ECO:0000313" key="3">
    <source>
        <dbReference type="Proteomes" id="UP000010411"/>
    </source>
</evidence>
<name>L1KU26_9ACTN</name>
<reference evidence="2 3" key="1">
    <citation type="submission" date="2012-11" db="EMBL/GenBank/DDBJ databases">
        <authorList>
            <person name="Huguet-Tapia J.C."/>
            <person name="Durkin A.S."/>
            <person name="Pettis G.S."/>
            <person name="Badger J.H."/>
        </authorList>
    </citation>
    <scope>NUCLEOTIDE SEQUENCE [LARGE SCALE GENOMIC DNA]</scope>
    <source>
        <strain evidence="2 3">91-03</strain>
    </source>
</reference>
<comment type="caution">
    <text evidence="2">The sequence shown here is derived from an EMBL/GenBank/DDBJ whole genome shotgun (WGS) entry which is preliminary data.</text>
</comment>
<accession>L1KU26</accession>
<dbReference type="AlphaFoldDB" id="L1KU26"/>
<keyword evidence="3" id="KW-1185">Reference proteome</keyword>